<feature type="region of interest" description="Disordered" evidence="3">
    <location>
        <begin position="1"/>
        <end position="27"/>
    </location>
</feature>
<gene>
    <name evidence="5" type="primary">dhaL</name>
    <name evidence="5" type="ORF">D0T12_06590</name>
</gene>
<dbReference type="PANTHER" id="PTHR28629:SF4">
    <property type="entry name" value="TRIOKINASE_FMN CYCLASE"/>
    <property type="match status" value="1"/>
</dbReference>
<dbReference type="FunFam" id="1.25.40.340:FF:000002">
    <property type="entry name" value="Dihydroxyacetone kinase, L subunit"/>
    <property type="match status" value="1"/>
</dbReference>
<dbReference type="NCBIfam" id="TIGR02365">
    <property type="entry name" value="dha_L_ycgS"/>
    <property type="match status" value="1"/>
</dbReference>
<name>A0A372GLN1_9ACTN</name>
<dbReference type="EMBL" id="QVNQ01000002">
    <property type="protein sequence ID" value="RFS86270.1"/>
    <property type="molecule type" value="Genomic_DNA"/>
</dbReference>
<dbReference type="InterPro" id="IPR004007">
    <property type="entry name" value="DhaL_dom"/>
</dbReference>
<protein>
    <submittedName>
        <fullName evidence="5">Dihydroxyacetone kinase subunit L</fullName>
    </submittedName>
</protein>
<dbReference type="SUPFAM" id="SSF101473">
    <property type="entry name" value="DhaL-like"/>
    <property type="match status" value="1"/>
</dbReference>
<dbReference type="Proteomes" id="UP000262882">
    <property type="component" value="Unassembled WGS sequence"/>
</dbReference>
<dbReference type="OrthoDB" id="9800291at2"/>
<evidence type="ECO:0000259" key="4">
    <source>
        <dbReference type="PROSITE" id="PS51480"/>
    </source>
</evidence>
<organism evidence="5 6">
    <name type="scientific">Actinomadura spongiicola</name>
    <dbReference type="NCBI Taxonomy" id="2303421"/>
    <lineage>
        <taxon>Bacteria</taxon>
        <taxon>Bacillati</taxon>
        <taxon>Actinomycetota</taxon>
        <taxon>Actinomycetes</taxon>
        <taxon>Streptosporangiales</taxon>
        <taxon>Thermomonosporaceae</taxon>
        <taxon>Actinomadura</taxon>
    </lineage>
</organism>
<dbReference type="Pfam" id="PF02734">
    <property type="entry name" value="Dak2"/>
    <property type="match status" value="1"/>
</dbReference>
<dbReference type="SMART" id="SM01120">
    <property type="entry name" value="Dak2"/>
    <property type="match status" value="1"/>
</dbReference>
<evidence type="ECO:0000313" key="5">
    <source>
        <dbReference type="EMBL" id="RFS86270.1"/>
    </source>
</evidence>
<proteinExistence type="predicted"/>
<reference evidence="5 6" key="1">
    <citation type="submission" date="2018-08" db="EMBL/GenBank/DDBJ databases">
        <title>Actinomadura spongicola sp. nov., isolated from marine sponge Leucetta chagosensis.</title>
        <authorList>
            <person name="Li L."/>
            <person name="Lin H.W."/>
        </authorList>
    </citation>
    <scope>NUCLEOTIDE SEQUENCE [LARGE SCALE GENOMIC DNA]</scope>
    <source>
        <strain evidence="5 6">LHW52907</strain>
    </source>
</reference>
<dbReference type="Gene3D" id="1.25.40.340">
    <property type="match status" value="1"/>
</dbReference>
<dbReference type="GO" id="GO:0005829">
    <property type="term" value="C:cytosol"/>
    <property type="evidence" value="ECO:0007669"/>
    <property type="project" value="TreeGrafter"/>
</dbReference>
<keyword evidence="1" id="KW-0808">Transferase</keyword>
<dbReference type="InterPro" id="IPR050861">
    <property type="entry name" value="Dihydroxyacetone_Kinase"/>
</dbReference>
<dbReference type="PROSITE" id="PS51480">
    <property type="entry name" value="DHAL"/>
    <property type="match status" value="1"/>
</dbReference>
<feature type="domain" description="DhaL" evidence="4">
    <location>
        <begin position="39"/>
        <end position="237"/>
    </location>
</feature>
<evidence type="ECO:0000313" key="6">
    <source>
        <dbReference type="Proteomes" id="UP000262882"/>
    </source>
</evidence>
<dbReference type="GO" id="GO:0019563">
    <property type="term" value="P:glycerol catabolic process"/>
    <property type="evidence" value="ECO:0007669"/>
    <property type="project" value="TreeGrafter"/>
</dbReference>
<dbReference type="InterPro" id="IPR036117">
    <property type="entry name" value="DhaL_dom_sf"/>
</dbReference>
<comment type="caution">
    <text evidence="5">The sequence shown here is derived from an EMBL/GenBank/DDBJ whole genome shotgun (WGS) entry which is preliminary data.</text>
</comment>
<accession>A0A372GLN1</accession>
<keyword evidence="2 5" id="KW-0418">Kinase</keyword>
<dbReference type="GO" id="GO:0004371">
    <property type="term" value="F:glycerone kinase activity"/>
    <property type="evidence" value="ECO:0007669"/>
    <property type="project" value="InterPro"/>
</dbReference>
<dbReference type="PANTHER" id="PTHR28629">
    <property type="entry name" value="TRIOKINASE/FMN CYCLASE"/>
    <property type="match status" value="1"/>
</dbReference>
<sequence length="243" mass="24230">MHDQRVPDDTGADPALGRARRDPRSAVGPVTAVESLNAADVANWIRRAAELVAADTERLTRLDAAIGDGDHGHNLDRGFRAAVAALPDDAPPGRTLIAAGRAVVSKTGGASGPLYGTALRRAGKALGDAADVDAAAFGTALRAALEGVQDLGKAVEGDKTMVDALAPAAAAYEAALGDGADLAGCARAAADAAARGAEATIPMQARKGRASYLGPRSVGHMDPGACSTGLVLRALAEIVGGTG</sequence>
<evidence type="ECO:0000256" key="2">
    <source>
        <dbReference type="ARBA" id="ARBA00022777"/>
    </source>
</evidence>
<evidence type="ECO:0000256" key="1">
    <source>
        <dbReference type="ARBA" id="ARBA00022679"/>
    </source>
</evidence>
<keyword evidence="6" id="KW-1185">Reference proteome</keyword>
<dbReference type="InterPro" id="IPR012737">
    <property type="entry name" value="DhaK_L_YcgS"/>
</dbReference>
<dbReference type="AlphaFoldDB" id="A0A372GLN1"/>
<evidence type="ECO:0000256" key="3">
    <source>
        <dbReference type="SAM" id="MobiDB-lite"/>
    </source>
</evidence>